<proteinExistence type="predicted"/>
<dbReference type="Proteomes" id="UP001302321">
    <property type="component" value="Unassembled WGS sequence"/>
</dbReference>
<comment type="caution">
    <text evidence="2">The sequence shown here is derived from an EMBL/GenBank/DDBJ whole genome shotgun (WGS) entry which is preliminary data.</text>
</comment>
<name>A0AAN7A1K9_9PEZI</name>
<organism evidence="2 3">
    <name type="scientific">Triangularia setosa</name>
    <dbReference type="NCBI Taxonomy" id="2587417"/>
    <lineage>
        <taxon>Eukaryota</taxon>
        <taxon>Fungi</taxon>
        <taxon>Dikarya</taxon>
        <taxon>Ascomycota</taxon>
        <taxon>Pezizomycotina</taxon>
        <taxon>Sordariomycetes</taxon>
        <taxon>Sordariomycetidae</taxon>
        <taxon>Sordariales</taxon>
        <taxon>Podosporaceae</taxon>
        <taxon>Triangularia</taxon>
    </lineage>
</organism>
<feature type="region of interest" description="Disordered" evidence="1">
    <location>
        <begin position="86"/>
        <end position="109"/>
    </location>
</feature>
<evidence type="ECO:0000313" key="2">
    <source>
        <dbReference type="EMBL" id="KAK4171936.1"/>
    </source>
</evidence>
<evidence type="ECO:0000313" key="3">
    <source>
        <dbReference type="Proteomes" id="UP001302321"/>
    </source>
</evidence>
<dbReference type="EMBL" id="MU866483">
    <property type="protein sequence ID" value="KAK4171936.1"/>
    <property type="molecule type" value="Genomic_DNA"/>
</dbReference>
<reference evidence="2" key="2">
    <citation type="submission" date="2023-05" db="EMBL/GenBank/DDBJ databases">
        <authorList>
            <consortium name="Lawrence Berkeley National Laboratory"/>
            <person name="Steindorff A."/>
            <person name="Hensen N."/>
            <person name="Bonometti L."/>
            <person name="Westerberg I."/>
            <person name="Brannstrom I.O."/>
            <person name="Guillou S."/>
            <person name="Cros-Aarteil S."/>
            <person name="Calhoun S."/>
            <person name="Haridas S."/>
            <person name="Kuo A."/>
            <person name="Mondo S."/>
            <person name="Pangilinan J."/>
            <person name="Riley R."/>
            <person name="Labutti K."/>
            <person name="Andreopoulos B."/>
            <person name="Lipzen A."/>
            <person name="Chen C."/>
            <person name="Yanf M."/>
            <person name="Daum C."/>
            <person name="Ng V."/>
            <person name="Clum A."/>
            <person name="Ohm R."/>
            <person name="Martin F."/>
            <person name="Silar P."/>
            <person name="Natvig D."/>
            <person name="Lalanne C."/>
            <person name="Gautier V."/>
            <person name="Ament-Velasquez S.L."/>
            <person name="Kruys A."/>
            <person name="Hutchinson M.I."/>
            <person name="Powell A.J."/>
            <person name="Barry K."/>
            <person name="Miller A.N."/>
            <person name="Grigoriev I.V."/>
            <person name="Debuchy R."/>
            <person name="Gladieux P."/>
            <person name="Thoren M.H."/>
            <person name="Johannesson H."/>
        </authorList>
    </citation>
    <scope>NUCLEOTIDE SEQUENCE</scope>
    <source>
        <strain evidence="2">CBS 892.96</strain>
    </source>
</reference>
<dbReference type="AlphaFoldDB" id="A0AAN7A1K9"/>
<reference evidence="2" key="1">
    <citation type="journal article" date="2023" name="Mol. Phylogenet. Evol.">
        <title>Genome-scale phylogeny and comparative genomics of the fungal order Sordariales.</title>
        <authorList>
            <person name="Hensen N."/>
            <person name="Bonometti L."/>
            <person name="Westerberg I."/>
            <person name="Brannstrom I.O."/>
            <person name="Guillou S."/>
            <person name="Cros-Aarteil S."/>
            <person name="Calhoun S."/>
            <person name="Haridas S."/>
            <person name="Kuo A."/>
            <person name="Mondo S."/>
            <person name="Pangilinan J."/>
            <person name="Riley R."/>
            <person name="LaButti K."/>
            <person name="Andreopoulos B."/>
            <person name="Lipzen A."/>
            <person name="Chen C."/>
            <person name="Yan M."/>
            <person name="Daum C."/>
            <person name="Ng V."/>
            <person name="Clum A."/>
            <person name="Steindorff A."/>
            <person name="Ohm R.A."/>
            <person name="Martin F."/>
            <person name="Silar P."/>
            <person name="Natvig D.O."/>
            <person name="Lalanne C."/>
            <person name="Gautier V."/>
            <person name="Ament-Velasquez S.L."/>
            <person name="Kruys A."/>
            <person name="Hutchinson M.I."/>
            <person name="Powell A.J."/>
            <person name="Barry K."/>
            <person name="Miller A.N."/>
            <person name="Grigoriev I.V."/>
            <person name="Debuchy R."/>
            <person name="Gladieux P."/>
            <person name="Hiltunen Thoren M."/>
            <person name="Johannesson H."/>
        </authorList>
    </citation>
    <scope>NUCLEOTIDE SEQUENCE</scope>
    <source>
        <strain evidence="2">CBS 892.96</strain>
    </source>
</reference>
<sequence length="372" mass="42708">MMCQLTARSQWNVMLRFLDGADGESMADREWAVRRLAMSESSFLEAVPFVVVAEVTSIASFVFSRHREMLIDFFDELFDARKSITPTGEEVEEETQPEEPPGSSRHFTPDEWEKENLLYLSSAVGMGLGYLEKVQRLSHVSRRAWFRTILGHFQPAEHSYYRVLTERWDVLVRPLEELGGTFQVEELVGMPPQPRPSSHFVSGSYDAASHPGFNHIFSGRAASEYSLTNLMELGWPFWDLDRTEALDGALRLRSAYSDSVWRVLHTSAELGDPLLNCPFWLPERVWRPIIRKMLTPDFDGSDPFSITMGTPSGMEIGSGHGRRWEKDDERKLSLEERVDRAKQRLEFFRDLMSNLDRYYAIGAAGKIRGRLD</sequence>
<protein>
    <submittedName>
        <fullName evidence="2">Uncharacterized protein</fullName>
    </submittedName>
</protein>
<evidence type="ECO:0000256" key="1">
    <source>
        <dbReference type="SAM" id="MobiDB-lite"/>
    </source>
</evidence>
<keyword evidence="3" id="KW-1185">Reference proteome</keyword>
<accession>A0AAN7A1K9</accession>
<gene>
    <name evidence="2" type="ORF">QBC36DRAFT_364581</name>
</gene>